<organism evidence="2 3">
    <name type="scientific">Tumebacillus flagellatus</name>
    <dbReference type="NCBI Taxonomy" id="1157490"/>
    <lineage>
        <taxon>Bacteria</taxon>
        <taxon>Bacillati</taxon>
        <taxon>Bacillota</taxon>
        <taxon>Bacilli</taxon>
        <taxon>Bacillales</taxon>
        <taxon>Alicyclobacillaceae</taxon>
        <taxon>Tumebacillus</taxon>
    </lineage>
</organism>
<dbReference type="CDD" id="cd00093">
    <property type="entry name" value="HTH_XRE"/>
    <property type="match status" value="1"/>
</dbReference>
<keyword evidence="3" id="KW-1185">Reference proteome</keyword>
<dbReference type="STRING" id="1157490.EL26_01925"/>
<dbReference type="Pfam" id="PF01381">
    <property type="entry name" value="HTH_3"/>
    <property type="match status" value="1"/>
</dbReference>
<name>A0A074MGF2_9BACL</name>
<dbReference type="AlphaFoldDB" id="A0A074MGF2"/>
<dbReference type="Gene3D" id="1.10.260.40">
    <property type="entry name" value="lambda repressor-like DNA-binding domains"/>
    <property type="match status" value="1"/>
</dbReference>
<dbReference type="SUPFAM" id="SSF47413">
    <property type="entry name" value="lambda repressor-like DNA-binding domains"/>
    <property type="match status" value="1"/>
</dbReference>
<comment type="caution">
    <text evidence="2">The sequence shown here is derived from an EMBL/GenBank/DDBJ whole genome shotgun (WGS) entry which is preliminary data.</text>
</comment>
<accession>A0A074MGF2</accession>
<evidence type="ECO:0000313" key="3">
    <source>
        <dbReference type="Proteomes" id="UP000027931"/>
    </source>
</evidence>
<dbReference type="InterPro" id="IPR001387">
    <property type="entry name" value="Cro/C1-type_HTH"/>
</dbReference>
<dbReference type="Proteomes" id="UP000027931">
    <property type="component" value="Unassembled WGS sequence"/>
</dbReference>
<dbReference type="GO" id="GO:0003677">
    <property type="term" value="F:DNA binding"/>
    <property type="evidence" value="ECO:0007669"/>
    <property type="project" value="InterPro"/>
</dbReference>
<gene>
    <name evidence="2" type="ORF">EL26_01925</name>
</gene>
<proteinExistence type="predicted"/>
<sequence>MKNRKLVALRGAKTLLEVATDLEISVSALSQYENGKRFPIPEIAMRIADYFDITVDELFYGDSFTRCKKESEHAQTHTIRQGVDAV</sequence>
<dbReference type="PROSITE" id="PS50943">
    <property type="entry name" value="HTH_CROC1"/>
    <property type="match status" value="1"/>
</dbReference>
<protein>
    <recommendedName>
        <fullName evidence="1">HTH cro/C1-type domain-containing protein</fullName>
    </recommendedName>
</protein>
<evidence type="ECO:0000259" key="1">
    <source>
        <dbReference type="PROSITE" id="PS50943"/>
    </source>
</evidence>
<dbReference type="RefSeq" id="WP_238546034.1">
    <property type="nucleotide sequence ID" value="NZ_JMIR01000002.1"/>
</dbReference>
<evidence type="ECO:0000313" key="2">
    <source>
        <dbReference type="EMBL" id="KEO84792.1"/>
    </source>
</evidence>
<feature type="domain" description="HTH cro/C1-type" evidence="1">
    <location>
        <begin position="14"/>
        <end position="58"/>
    </location>
</feature>
<reference evidence="2 3" key="1">
    <citation type="journal article" date="2013" name="Int. J. Syst. Evol. Microbiol.">
        <title>Tumebacillus flagellatus sp. nov., an alpha-amylase/pullulanase-producing bacterium isolated from cassava wastewater.</title>
        <authorList>
            <person name="Wang Q."/>
            <person name="Xie N."/>
            <person name="Qin Y."/>
            <person name="Shen N."/>
            <person name="Zhu J."/>
            <person name="Mi H."/>
            <person name="Huang R."/>
        </authorList>
    </citation>
    <scope>NUCLEOTIDE SEQUENCE [LARGE SCALE GENOMIC DNA]</scope>
    <source>
        <strain evidence="2 3">GST4</strain>
    </source>
</reference>
<dbReference type="InterPro" id="IPR010982">
    <property type="entry name" value="Lambda_DNA-bd_dom_sf"/>
</dbReference>
<dbReference type="EMBL" id="JMIR01000002">
    <property type="protein sequence ID" value="KEO84792.1"/>
    <property type="molecule type" value="Genomic_DNA"/>
</dbReference>
<dbReference type="SMART" id="SM00530">
    <property type="entry name" value="HTH_XRE"/>
    <property type="match status" value="1"/>
</dbReference>